<feature type="chain" id="PRO_5046054760" description="Copper amine oxidase N-terminal domain-containing protein" evidence="1">
    <location>
        <begin position="31"/>
        <end position="465"/>
    </location>
</feature>
<dbReference type="EMBL" id="CP104064">
    <property type="protein sequence ID" value="WAH36708.1"/>
    <property type="molecule type" value="Genomic_DNA"/>
</dbReference>
<reference evidence="2" key="1">
    <citation type="submission" date="2022-08" db="EMBL/GenBank/DDBJ databases">
        <title>Alicyclobacillus dauci DSM2870, complete genome.</title>
        <authorList>
            <person name="Wang Q."/>
            <person name="Cai R."/>
            <person name="Wang Z."/>
        </authorList>
    </citation>
    <scope>NUCLEOTIDE SEQUENCE</scope>
    <source>
        <strain evidence="2">DSM 28700</strain>
    </source>
</reference>
<gene>
    <name evidence="2" type="ORF">NZD86_21455</name>
</gene>
<evidence type="ECO:0008006" key="4">
    <source>
        <dbReference type="Google" id="ProtNLM"/>
    </source>
</evidence>
<evidence type="ECO:0000256" key="1">
    <source>
        <dbReference type="SAM" id="SignalP"/>
    </source>
</evidence>
<dbReference type="Proteomes" id="UP001164803">
    <property type="component" value="Chromosome"/>
</dbReference>
<feature type="signal peptide" evidence="1">
    <location>
        <begin position="1"/>
        <end position="30"/>
    </location>
</feature>
<protein>
    <recommendedName>
        <fullName evidence="4">Copper amine oxidase N-terminal domain-containing protein</fullName>
    </recommendedName>
</protein>
<name>A0ABY6Z2G7_9BACL</name>
<keyword evidence="3" id="KW-1185">Reference proteome</keyword>
<keyword evidence="1" id="KW-0732">Signal</keyword>
<evidence type="ECO:0000313" key="3">
    <source>
        <dbReference type="Proteomes" id="UP001164803"/>
    </source>
</evidence>
<proteinExistence type="predicted"/>
<accession>A0ABY6Z2G7</accession>
<organism evidence="2 3">
    <name type="scientific">Alicyclobacillus dauci</name>
    <dbReference type="NCBI Taxonomy" id="1475485"/>
    <lineage>
        <taxon>Bacteria</taxon>
        <taxon>Bacillati</taxon>
        <taxon>Bacillota</taxon>
        <taxon>Bacilli</taxon>
        <taxon>Bacillales</taxon>
        <taxon>Alicyclobacillaceae</taxon>
        <taxon>Alicyclobacillus</taxon>
    </lineage>
</organism>
<sequence length="465" mass="50422">MNQRRTGALIALTGVAAMSAWPVFASVAQAASTPHYQMQKKAIVLNGKTVTQPYGFAYNNTMYMPIWYVMNTLEQLGIKSTWNHNVWNMTVPSSFSVDTSNIQVGTGQISLEINGKLMHKVNGIAAIDPSTGKPTTFIPIWYTQQLLERVGIDSPWDGTTWVLKNAVQPQPKLPANEVATWQFLQGVEKQFGVTPSSTGASKYDDIASSDSHWGIVQSAIAKGIYQPPSATHSGAYAAIDAKTADTILWNAFGLKNGAFQPGADPSDWANIVGLNPSGIQSTDLLTPQELTEIMSNLADNQQGFRVTGANSYQIDYPIEDEATATFTGATSSGKPFFPSNQDVQAAITNTYQFYDGMHLTNESGTWVLSIPSLSGTKWFSYTSTLGDVQYQLPGDSTWQSASTLDSRELQVSPTDQIRIRIPQDNGLTITMNQMLPDFGGTVTLGSLDIELGTGGPVVHRVDITQ</sequence>
<evidence type="ECO:0000313" key="2">
    <source>
        <dbReference type="EMBL" id="WAH36708.1"/>
    </source>
</evidence>
<dbReference type="RefSeq" id="WP_268044080.1">
    <property type="nucleotide sequence ID" value="NZ_CP104064.1"/>
</dbReference>